<dbReference type="AlphaFoldDB" id="A0A3L9M783"/>
<gene>
    <name evidence="1" type="ORF">EAH69_08770</name>
</gene>
<protein>
    <submittedName>
        <fullName evidence="1">Uncharacterized protein</fullName>
    </submittedName>
</protein>
<dbReference type="PROSITE" id="PS51257">
    <property type="entry name" value="PROKAR_LIPOPROTEIN"/>
    <property type="match status" value="1"/>
</dbReference>
<accession>A0A3L9M783</accession>
<evidence type="ECO:0000313" key="1">
    <source>
        <dbReference type="EMBL" id="RLZ09097.1"/>
    </source>
</evidence>
<keyword evidence="2" id="KW-1185">Reference proteome</keyword>
<dbReference type="EMBL" id="RDOJ01000011">
    <property type="protein sequence ID" value="RLZ09097.1"/>
    <property type="molecule type" value="Genomic_DNA"/>
</dbReference>
<sequence>MKKIIFAITLLIGSTFISCHQLKNKEQIDVRYELVDNNRQLVWSLNDGKYTYLIQYHFNSRKLENQLVDTETVQIADSSNIIGTNPKSYNEVVKHNYKALINDKTKNEVEFNELIVSNKLHYYYTQRENFTMPYEIQIEENYIVKVNIEAGKNYPLKYAETDYAGGYEFKLEPKDVMLYRMIQSKLSKESIKLDTISELGYGHQIVIDNHTIINNPKVIYDNKDLSSIIMFTDYIILKYIPAQKPEKFIYPIVTKRKPLEPETAVY</sequence>
<organism evidence="1 2">
    <name type="scientific">Faecalibacter macacae</name>
    <dbReference type="NCBI Taxonomy" id="1859289"/>
    <lineage>
        <taxon>Bacteria</taxon>
        <taxon>Pseudomonadati</taxon>
        <taxon>Bacteroidota</taxon>
        <taxon>Flavobacteriia</taxon>
        <taxon>Flavobacteriales</taxon>
        <taxon>Weeksellaceae</taxon>
        <taxon>Faecalibacter</taxon>
    </lineage>
</organism>
<dbReference type="OrthoDB" id="1411114at2"/>
<reference evidence="1 2" key="1">
    <citation type="submission" date="2018-10" db="EMBL/GenBank/DDBJ databases">
        <authorList>
            <person name="Chen X."/>
        </authorList>
    </citation>
    <scope>NUCLEOTIDE SEQUENCE [LARGE SCALE GENOMIC DNA]</scope>
    <source>
        <strain evidence="1 2">YIM 102668</strain>
    </source>
</reference>
<dbReference type="RefSeq" id="WP_121934824.1">
    <property type="nucleotide sequence ID" value="NZ_RDOJ01000011.1"/>
</dbReference>
<evidence type="ECO:0000313" key="2">
    <source>
        <dbReference type="Proteomes" id="UP000275348"/>
    </source>
</evidence>
<comment type="caution">
    <text evidence="1">The sequence shown here is derived from an EMBL/GenBank/DDBJ whole genome shotgun (WGS) entry which is preliminary data.</text>
</comment>
<proteinExistence type="predicted"/>
<name>A0A3L9M783_9FLAO</name>
<dbReference type="Proteomes" id="UP000275348">
    <property type="component" value="Unassembled WGS sequence"/>
</dbReference>